<feature type="region of interest" description="Disordered" evidence="1">
    <location>
        <begin position="464"/>
        <end position="501"/>
    </location>
</feature>
<feature type="compositionally biased region" description="Polar residues" evidence="1">
    <location>
        <begin position="476"/>
        <end position="495"/>
    </location>
</feature>
<feature type="compositionally biased region" description="Pro residues" evidence="1">
    <location>
        <begin position="172"/>
        <end position="239"/>
    </location>
</feature>
<feature type="region of interest" description="Disordered" evidence="1">
    <location>
        <begin position="102"/>
        <end position="122"/>
    </location>
</feature>
<dbReference type="PANTHER" id="PTHR34365">
    <property type="entry name" value="ENOLASE (DUF1399)"/>
    <property type="match status" value="1"/>
</dbReference>
<dbReference type="EMBL" id="RBNJ01022371">
    <property type="protein sequence ID" value="RUS18352.1"/>
    <property type="molecule type" value="Genomic_DNA"/>
</dbReference>
<feature type="compositionally biased region" description="Polar residues" evidence="1">
    <location>
        <begin position="102"/>
        <end position="115"/>
    </location>
</feature>
<dbReference type="Proteomes" id="UP000274822">
    <property type="component" value="Unassembled WGS sequence"/>
</dbReference>
<dbReference type="InterPro" id="IPR009836">
    <property type="entry name" value="GRDP-like"/>
</dbReference>
<reference evidence="2 3" key="1">
    <citation type="journal article" date="2018" name="New Phytol.">
        <title>Phylogenomics of Endogonaceae and evolution of mycorrhizas within Mucoromycota.</title>
        <authorList>
            <person name="Chang Y."/>
            <person name="Desiro A."/>
            <person name="Na H."/>
            <person name="Sandor L."/>
            <person name="Lipzen A."/>
            <person name="Clum A."/>
            <person name="Barry K."/>
            <person name="Grigoriev I.V."/>
            <person name="Martin F.M."/>
            <person name="Stajich J.E."/>
            <person name="Smith M.E."/>
            <person name="Bonito G."/>
            <person name="Spatafora J.W."/>
        </authorList>
    </citation>
    <scope>NUCLEOTIDE SEQUENCE [LARGE SCALE GENOMIC DNA]</scope>
    <source>
        <strain evidence="2 3">AD002</strain>
    </source>
</reference>
<evidence type="ECO:0000313" key="3">
    <source>
        <dbReference type="Proteomes" id="UP000274822"/>
    </source>
</evidence>
<protein>
    <submittedName>
        <fullName evidence="2">Uncharacterized protein</fullName>
    </submittedName>
</protein>
<name>A0A433PLI4_9FUNG</name>
<evidence type="ECO:0000256" key="1">
    <source>
        <dbReference type="SAM" id="MobiDB-lite"/>
    </source>
</evidence>
<feature type="compositionally biased region" description="Basic and acidic residues" evidence="1">
    <location>
        <begin position="465"/>
        <end position="474"/>
    </location>
</feature>
<accession>A0A433PLI4</accession>
<organism evidence="2 3">
    <name type="scientific">Jimgerdemannia flammicorona</name>
    <dbReference type="NCBI Taxonomy" id="994334"/>
    <lineage>
        <taxon>Eukaryota</taxon>
        <taxon>Fungi</taxon>
        <taxon>Fungi incertae sedis</taxon>
        <taxon>Mucoromycota</taxon>
        <taxon>Mucoromycotina</taxon>
        <taxon>Endogonomycetes</taxon>
        <taxon>Endogonales</taxon>
        <taxon>Endogonaceae</taxon>
        <taxon>Jimgerdemannia</taxon>
    </lineage>
</organism>
<sequence>MCCGWGGVVVWAQESAAGELVTMKPFSCVPPALAISLHFTLDLAWHTHMLFHQRYCAYTHNVGRRILYHDDTMPDQQLRSGFERTAALWLSTYNMPYVRRLTQSTTDPSGKSNRGANADGKVKPAMIRSLLHWKNKATGEQGPAERKEHGPAAVANENERIMQAQGHKHLPSVPPPGPPSLPPPGPPSLPPPRPSSVAPPRPSSVAPPRPSSVAPPRPSSVAPPGPPPVPPHLPPPAPVDPNANINGNGYYQPADPPRRTVSVNGVDPNSRMYYPAQQYGSMSPGSRPAVVQELSNAQPTQSRSSRYSTFSEPGRYYGTPQYQQQQQYSQSVPTSPASVYSVPGGYYGGAPSNWAALPPGAVPSSPAPTLSSPYQSYPDAYPDTNGTRSPPFRPASPTGPSLLTRGFAPLPGPAWDQYQSPPAPVYALGGSAKEEFYESNKVETGVLFDPQLTAIVGGMRGIDLNGKELADGSERANGSQIGGQAQFGSNGSTKEQAGVQL</sequence>
<keyword evidence="3" id="KW-1185">Reference proteome</keyword>
<evidence type="ECO:0000313" key="2">
    <source>
        <dbReference type="EMBL" id="RUS18352.1"/>
    </source>
</evidence>
<gene>
    <name evidence="2" type="ORF">BC938DRAFT_476011</name>
</gene>
<dbReference type="AlphaFoldDB" id="A0A433PLI4"/>
<feature type="region of interest" description="Disordered" evidence="1">
    <location>
        <begin position="166"/>
        <end position="416"/>
    </location>
</feature>
<proteinExistence type="predicted"/>
<comment type="caution">
    <text evidence="2">The sequence shown here is derived from an EMBL/GenBank/DDBJ whole genome shotgun (WGS) entry which is preliminary data.</text>
</comment>
<feature type="compositionally biased region" description="Low complexity" evidence="1">
    <location>
        <begin position="321"/>
        <end position="352"/>
    </location>
</feature>
<feature type="compositionally biased region" description="Polar residues" evidence="1">
    <location>
        <begin position="293"/>
        <end position="311"/>
    </location>
</feature>
<dbReference type="PANTHER" id="PTHR34365:SF7">
    <property type="entry name" value="GLYCINE-RICH DOMAIN-CONTAINING PROTEIN 1"/>
    <property type="match status" value="1"/>
</dbReference>